<dbReference type="Proteomes" id="UP000198583">
    <property type="component" value="Unassembled WGS sequence"/>
</dbReference>
<keyword evidence="3" id="KW-1185">Reference proteome</keyword>
<dbReference type="RefSeq" id="WP_143138443.1">
    <property type="nucleotide sequence ID" value="NZ_FOYL01000001.1"/>
</dbReference>
<proteinExistence type="predicted"/>
<dbReference type="EMBL" id="FOYL01000001">
    <property type="protein sequence ID" value="SFQ95102.1"/>
    <property type="molecule type" value="Genomic_DNA"/>
</dbReference>
<protein>
    <submittedName>
        <fullName evidence="2">Uncharacterized protein</fullName>
    </submittedName>
</protein>
<gene>
    <name evidence="2" type="ORF">SAMN04488564_10131</name>
</gene>
<dbReference type="OrthoDB" id="265651at2"/>
<accession>A0A1I6CPM2</accession>
<reference evidence="3" key="1">
    <citation type="submission" date="2016-10" db="EMBL/GenBank/DDBJ databases">
        <authorList>
            <person name="Varghese N."/>
            <person name="Submissions S."/>
        </authorList>
    </citation>
    <scope>NUCLEOTIDE SEQUENCE [LARGE SCALE GENOMIC DNA]</scope>
    <source>
        <strain evidence="3">DSM 44232</strain>
    </source>
</reference>
<dbReference type="STRING" id="84724.SAMN04488564_10131"/>
<evidence type="ECO:0000313" key="3">
    <source>
        <dbReference type="Proteomes" id="UP000198583"/>
    </source>
</evidence>
<evidence type="ECO:0000256" key="1">
    <source>
        <dbReference type="SAM" id="MobiDB-lite"/>
    </source>
</evidence>
<dbReference type="AlphaFoldDB" id="A0A1I6CPM2"/>
<feature type="region of interest" description="Disordered" evidence="1">
    <location>
        <begin position="1"/>
        <end position="22"/>
    </location>
</feature>
<organism evidence="2 3">
    <name type="scientific">Lentzea waywayandensis</name>
    <dbReference type="NCBI Taxonomy" id="84724"/>
    <lineage>
        <taxon>Bacteria</taxon>
        <taxon>Bacillati</taxon>
        <taxon>Actinomycetota</taxon>
        <taxon>Actinomycetes</taxon>
        <taxon>Pseudonocardiales</taxon>
        <taxon>Pseudonocardiaceae</taxon>
        <taxon>Lentzea</taxon>
    </lineage>
</organism>
<name>A0A1I6CPM2_9PSEU</name>
<sequence>MTSESDRQAFKPLPGRTTPSSTACEAVLRDLLPLVGAESPAADEPDVMPSWRHRARRAVGKAVAASEAAPDEWFEPLMRATVLEPDPGFSRELVKPAITAFGRRRVQLALLAYLDTGTAADVAGAARAWHGTEVQITYLPGSRTPTPESLAEWEETSDLRERYQHLRDRAEVRSAG</sequence>
<evidence type="ECO:0000313" key="2">
    <source>
        <dbReference type="EMBL" id="SFQ95102.1"/>
    </source>
</evidence>